<organism evidence="4">
    <name type="scientific">Opuntia streptacantha</name>
    <name type="common">Prickly pear cactus</name>
    <name type="synonym">Opuntia cardona</name>
    <dbReference type="NCBI Taxonomy" id="393608"/>
    <lineage>
        <taxon>Eukaryota</taxon>
        <taxon>Viridiplantae</taxon>
        <taxon>Streptophyta</taxon>
        <taxon>Embryophyta</taxon>
        <taxon>Tracheophyta</taxon>
        <taxon>Spermatophyta</taxon>
        <taxon>Magnoliopsida</taxon>
        <taxon>eudicotyledons</taxon>
        <taxon>Gunneridae</taxon>
        <taxon>Pentapetalae</taxon>
        <taxon>Caryophyllales</taxon>
        <taxon>Cactineae</taxon>
        <taxon>Cactaceae</taxon>
        <taxon>Opuntioideae</taxon>
        <taxon>Opuntia</taxon>
    </lineage>
</organism>
<feature type="region of interest" description="Disordered" evidence="3">
    <location>
        <begin position="1"/>
        <end position="64"/>
    </location>
</feature>
<keyword evidence="2" id="KW-0007">Acetylation</keyword>
<sequence>MRVKHTARKSSGPITPRKGSTSTPSTSAAAQTTPIRKRKGGTSDSRATPGTAGRSGKKRHRFRAGTVALREIRKLQKSVELLIPAAPFIRTGYLVHFFSRSSNMCSSDSMLMGSEFHLGERNYL</sequence>
<comment type="similarity">
    <text evidence="1">Belongs to the histone H3 family.</text>
</comment>
<dbReference type="AlphaFoldDB" id="A0A7C8ZUI1"/>
<evidence type="ECO:0000256" key="2">
    <source>
        <dbReference type="ARBA" id="ARBA00022990"/>
    </source>
</evidence>
<dbReference type="GO" id="GO:0000786">
    <property type="term" value="C:nucleosome"/>
    <property type="evidence" value="ECO:0007669"/>
    <property type="project" value="InterPro"/>
</dbReference>
<dbReference type="GO" id="GO:0003677">
    <property type="term" value="F:DNA binding"/>
    <property type="evidence" value="ECO:0007669"/>
    <property type="project" value="InterPro"/>
</dbReference>
<reference evidence="4" key="2">
    <citation type="submission" date="2020-07" db="EMBL/GenBank/DDBJ databases">
        <authorList>
            <person name="Vera ALvarez R."/>
            <person name="Arias-Moreno D.M."/>
            <person name="Jimenez-Jacinto V."/>
            <person name="Jimenez-Bremont J.F."/>
            <person name="Swaminathan K."/>
            <person name="Moose S.P."/>
            <person name="Guerrero-Gonzalez M.L."/>
            <person name="Marino-Ramirez L."/>
            <person name="Landsman D."/>
            <person name="Rodriguez-Kessler M."/>
            <person name="Delgado-Sanchez P."/>
        </authorList>
    </citation>
    <scope>NUCLEOTIDE SEQUENCE</scope>
    <source>
        <tissue evidence="4">Cladode</tissue>
    </source>
</reference>
<dbReference type="PANTHER" id="PTHR45810:SF1">
    <property type="entry name" value="HISTONE H3-LIKE CENTROMERIC PROTEIN A"/>
    <property type="match status" value="1"/>
</dbReference>
<evidence type="ECO:0000256" key="1">
    <source>
        <dbReference type="ARBA" id="ARBA00010343"/>
    </source>
</evidence>
<feature type="compositionally biased region" description="Low complexity" evidence="3">
    <location>
        <begin position="20"/>
        <end position="34"/>
    </location>
</feature>
<dbReference type="InterPro" id="IPR000164">
    <property type="entry name" value="Histone_H3/CENP-A"/>
</dbReference>
<name>A0A7C8ZUI1_OPUST</name>
<dbReference type="PANTHER" id="PTHR45810">
    <property type="entry name" value="HISTONE H3.2"/>
    <property type="match status" value="1"/>
</dbReference>
<dbReference type="GO" id="GO:0046982">
    <property type="term" value="F:protein heterodimerization activity"/>
    <property type="evidence" value="ECO:0007669"/>
    <property type="project" value="InterPro"/>
</dbReference>
<dbReference type="PRINTS" id="PR00622">
    <property type="entry name" value="HISTONEH3"/>
</dbReference>
<reference evidence="4" key="1">
    <citation type="journal article" date="2013" name="J. Plant Res.">
        <title>Effect of fungi and light on seed germination of three Opuntia species from semiarid lands of central Mexico.</title>
        <authorList>
            <person name="Delgado-Sanchez P."/>
            <person name="Jimenez-Bremont J.F."/>
            <person name="Guerrero-Gonzalez Mde L."/>
            <person name="Flores J."/>
        </authorList>
    </citation>
    <scope>NUCLEOTIDE SEQUENCE</scope>
    <source>
        <tissue evidence="4">Cladode</tissue>
    </source>
</reference>
<protein>
    <submittedName>
        <fullName evidence="4">Uncharacterized protein</fullName>
    </submittedName>
</protein>
<dbReference type="SUPFAM" id="SSF47113">
    <property type="entry name" value="Histone-fold"/>
    <property type="match status" value="1"/>
</dbReference>
<dbReference type="GO" id="GO:0030527">
    <property type="term" value="F:structural constituent of chromatin"/>
    <property type="evidence" value="ECO:0007669"/>
    <property type="project" value="InterPro"/>
</dbReference>
<proteinExistence type="inferred from homology"/>
<evidence type="ECO:0000256" key="3">
    <source>
        <dbReference type="SAM" id="MobiDB-lite"/>
    </source>
</evidence>
<dbReference type="InterPro" id="IPR009072">
    <property type="entry name" value="Histone-fold"/>
</dbReference>
<dbReference type="EMBL" id="GISG01167820">
    <property type="protein sequence ID" value="MBA4650977.1"/>
    <property type="molecule type" value="Transcribed_RNA"/>
</dbReference>
<evidence type="ECO:0000313" key="4">
    <source>
        <dbReference type="EMBL" id="MBA4650977.1"/>
    </source>
</evidence>
<accession>A0A7C8ZUI1</accession>
<dbReference type="Gene3D" id="1.10.20.10">
    <property type="entry name" value="Histone, subunit A"/>
    <property type="match status" value="1"/>
</dbReference>